<dbReference type="InterPro" id="IPR013360">
    <property type="entry name" value="Pilus_4_PilW"/>
</dbReference>
<dbReference type="InterPro" id="IPR011990">
    <property type="entry name" value="TPR-like_helical_dom_sf"/>
</dbReference>
<dbReference type="SMART" id="SM00028">
    <property type="entry name" value="TPR"/>
    <property type="match status" value="5"/>
</dbReference>
<dbReference type="NCBIfam" id="TIGR02521">
    <property type="entry name" value="type_IV_pilW"/>
    <property type="match status" value="1"/>
</dbReference>
<dbReference type="Gene3D" id="1.25.40.10">
    <property type="entry name" value="Tetratricopeptide repeat domain"/>
    <property type="match status" value="1"/>
</dbReference>
<keyword evidence="1" id="KW-0677">Repeat</keyword>
<dbReference type="AlphaFoldDB" id="A0A831KB44"/>
<dbReference type="PANTHER" id="PTHR44943">
    <property type="entry name" value="CELLULOSE SYNTHASE OPERON PROTEIN C"/>
    <property type="match status" value="1"/>
</dbReference>
<dbReference type="SUPFAM" id="SSF48452">
    <property type="entry name" value="TPR-like"/>
    <property type="match status" value="1"/>
</dbReference>
<proteinExistence type="predicted"/>
<accession>A0A831KB44</accession>
<protein>
    <submittedName>
        <fullName evidence="4">Type IV pilus biogenesis/stability protein PilW</fullName>
    </submittedName>
</protein>
<reference evidence="4" key="1">
    <citation type="journal article" date="2020" name="mSystems">
        <title>Genome- and Community-Level Interaction Insights into Carbon Utilization and Element Cycling Functions of Hydrothermarchaeota in Hydrothermal Sediment.</title>
        <authorList>
            <person name="Zhou Z."/>
            <person name="Liu Y."/>
            <person name="Xu W."/>
            <person name="Pan J."/>
            <person name="Luo Z.H."/>
            <person name="Li M."/>
        </authorList>
    </citation>
    <scope>NUCLEOTIDE SEQUENCE [LARGE SCALE GENOMIC DNA]</scope>
    <source>
        <strain evidence="4">HyVt-26</strain>
    </source>
</reference>
<dbReference type="PROSITE" id="PS51257">
    <property type="entry name" value="PROKAR_LIPOPROTEIN"/>
    <property type="match status" value="1"/>
</dbReference>
<dbReference type="Proteomes" id="UP000885822">
    <property type="component" value="Unassembled WGS sequence"/>
</dbReference>
<evidence type="ECO:0000256" key="1">
    <source>
        <dbReference type="ARBA" id="ARBA00022737"/>
    </source>
</evidence>
<name>A0A831KB44_9GAMM</name>
<evidence type="ECO:0000256" key="3">
    <source>
        <dbReference type="SAM" id="SignalP"/>
    </source>
</evidence>
<comment type="caution">
    <text evidence="4">The sequence shown here is derived from an EMBL/GenBank/DDBJ whole genome shotgun (WGS) entry which is preliminary data.</text>
</comment>
<gene>
    <name evidence="4" type="primary">pilW</name>
    <name evidence="4" type="ORF">ENG92_01215</name>
</gene>
<feature type="signal peptide" evidence="3">
    <location>
        <begin position="1"/>
        <end position="22"/>
    </location>
</feature>
<feature type="chain" id="PRO_5032385961" evidence="3">
    <location>
        <begin position="23"/>
        <end position="256"/>
    </location>
</feature>
<keyword evidence="3" id="KW-0732">Signal</keyword>
<dbReference type="PANTHER" id="PTHR44943:SF5">
    <property type="entry name" value="BLL7697 PROTEIN"/>
    <property type="match status" value="1"/>
</dbReference>
<evidence type="ECO:0000313" key="4">
    <source>
        <dbReference type="EMBL" id="HDK37624.1"/>
    </source>
</evidence>
<dbReference type="InterPro" id="IPR051685">
    <property type="entry name" value="Ycf3/AcsC/BcsC/TPR_MFPF"/>
</dbReference>
<keyword evidence="2" id="KW-0802">TPR repeat</keyword>
<organism evidence="4">
    <name type="scientific">Thiolapillus brandeum</name>
    <dbReference type="NCBI Taxonomy" id="1076588"/>
    <lineage>
        <taxon>Bacteria</taxon>
        <taxon>Pseudomonadati</taxon>
        <taxon>Pseudomonadota</taxon>
        <taxon>Gammaproteobacteria</taxon>
        <taxon>Chromatiales</taxon>
        <taxon>Sedimenticolaceae</taxon>
        <taxon>Thiolapillus</taxon>
    </lineage>
</organism>
<evidence type="ECO:0000256" key="2">
    <source>
        <dbReference type="ARBA" id="ARBA00022803"/>
    </source>
</evidence>
<dbReference type="InterPro" id="IPR019734">
    <property type="entry name" value="TPR_rpt"/>
</dbReference>
<dbReference type="EMBL" id="DRCV01000054">
    <property type="protein sequence ID" value="HDK37624.1"/>
    <property type="molecule type" value="Genomic_DNA"/>
</dbReference>
<sequence>MKQLLLTLLLPAFLAGCGTVMVQGEAGSNTGNLGKKQAYDSASDNYIKLAYEYLRRGDQSTALIRAKKAVAHDRGNANAHLVLALVYESLGENGPANAAYRRSMELDGKNPYTLNAYGTYLCKLGEYQRALPLFDKALQNPLYETPWVALANAGFCARKAGEVDKAENYLMDALERNPGYSTALLQMAELRYEKGNYMSARAYLQRYRELAKPSAQVLYLSILTERELGDHDQLRSDELLLKSEFPDSEQARKLGY</sequence>
<dbReference type="Pfam" id="PF14559">
    <property type="entry name" value="TPR_19"/>
    <property type="match status" value="1"/>
</dbReference>